<gene>
    <name evidence="9" type="ORF">WL29_21335</name>
</gene>
<reference evidence="9 10" key="1">
    <citation type="submission" date="2015-11" db="EMBL/GenBank/DDBJ databases">
        <title>Expanding the genomic diversity of Burkholderia species for the development of highly accurate diagnostics.</title>
        <authorList>
            <person name="Sahl J."/>
            <person name="Keim P."/>
            <person name="Wagner D."/>
        </authorList>
    </citation>
    <scope>NUCLEOTIDE SEQUENCE [LARGE SCALE GENOMIC DNA]</scope>
    <source>
        <strain evidence="9 10">MSMB2087WGS</strain>
    </source>
</reference>
<evidence type="ECO:0000256" key="4">
    <source>
        <dbReference type="ARBA" id="ARBA00023125"/>
    </source>
</evidence>
<dbReference type="GO" id="GO:0003677">
    <property type="term" value="F:DNA binding"/>
    <property type="evidence" value="ECO:0007669"/>
    <property type="project" value="UniProtKB-KW"/>
</dbReference>
<evidence type="ECO:0000256" key="7">
    <source>
        <dbReference type="ARBA" id="ARBA00023163"/>
    </source>
</evidence>
<evidence type="ECO:0000256" key="3">
    <source>
        <dbReference type="ARBA" id="ARBA00023015"/>
    </source>
</evidence>
<evidence type="ECO:0000256" key="6">
    <source>
        <dbReference type="ARBA" id="ARBA00023159"/>
    </source>
</evidence>
<dbReference type="AlphaFoldDB" id="A0A119HFH5"/>
<keyword evidence="2" id="KW-1005">Bacterial flagellum biogenesis</keyword>
<evidence type="ECO:0008006" key="11">
    <source>
        <dbReference type="Google" id="ProtNLM"/>
    </source>
</evidence>
<dbReference type="Pfam" id="PF05247">
    <property type="entry name" value="FlhD"/>
    <property type="match status" value="1"/>
</dbReference>
<evidence type="ECO:0000256" key="8">
    <source>
        <dbReference type="ARBA" id="ARBA00025431"/>
    </source>
</evidence>
<name>A0A119HFH5_9BURK</name>
<organism evidence="9 10">
    <name type="scientific">Burkholderia ubonensis</name>
    <dbReference type="NCBI Taxonomy" id="101571"/>
    <lineage>
        <taxon>Bacteria</taxon>
        <taxon>Pseudomonadati</taxon>
        <taxon>Pseudomonadota</taxon>
        <taxon>Betaproteobacteria</taxon>
        <taxon>Burkholderiales</taxon>
        <taxon>Burkholderiaceae</taxon>
        <taxon>Burkholderia</taxon>
        <taxon>Burkholderia cepacia complex</taxon>
    </lineage>
</organism>
<keyword evidence="6" id="KW-0010">Activator</keyword>
<dbReference type="SUPFAM" id="SSF63592">
    <property type="entry name" value="Flagellar transcriptional activator FlhD"/>
    <property type="match status" value="1"/>
</dbReference>
<keyword evidence="5" id="KW-1015">Disulfide bond</keyword>
<comment type="caution">
    <text evidence="9">The sequence shown here is derived from an EMBL/GenBank/DDBJ whole genome shotgun (WGS) entry which is preliminary data.</text>
</comment>
<evidence type="ECO:0000313" key="10">
    <source>
        <dbReference type="Proteomes" id="UP000060630"/>
    </source>
</evidence>
<evidence type="ECO:0000256" key="1">
    <source>
        <dbReference type="ARBA" id="ARBA00022490"/>
    </source>
</evidence>
<keyword evidence="1" id="KW-0963">Cytoplasm</keyword>
<accession>A0A119HFH5</accession>
<dbReference type="RefSeq" id="WP_060192204.1">
    <property type="nucleotide sequence ID" value="NZ_LPHD01000049.1"/>
</dbReference>
<comment type="function">
    <text evidence="8">Functions in complex with FlhC as a master transcriptional regulator that regulates transcription of several flagellar and non-flagellar operons by binding to their promoter region. Activates expression of class 2 flagellar genes, including fliA, which is a flagellum-specific sigma factor that turns on the class 3 genes. Also regulates genes whose products function in a variety of physiological pathways.</text>
</comment>
<dbReference type="GO" id="GO:0044780">
    <property type="term" value="P:bacterial-type flagellum assembly"/>
    <property type="evidence" value="ECO:0007669"/>
    <property type="project" value="InterPro"/>
</dbReference>
<dbReference type="EMBL" id="LPHD01000049">
    <property type="protein sequence ID" value="KWA83912.1"/>
    <property type="molecule type" value="Genomic_DNA"/>
</dbReference>
<dbReference type="InterPro" id="IPR036194">
    <property type="entry name" value="FlhD_sf"/>
</dbReference>
<dbReference type="InterPro" id="IPR023559">
    <property type="entry name" value="Flagellar_FlhD"/>
</dbReference>
<dbReference type="Proteomes" id="UP000060630">
    <property type="component" value="Unassembled WGS sequence"/>
</dbReference>
<dbReference type="GO" id="GO:0045893">
    <property type="term" value="P:positive regulation of DNA-templated transcription"/>
    <property type="evidence" value="ECO:0007669"/>
    <property type="project" value="InterPro"/>
</dbReference>
<sequence>MSRNSDNLDAILEINQMYLQFAQERVREDLQTGASLLGMSVEVAEVLRQLTDAQLAKLARSTMLLCRFCWDDHVVLSALTEKLSKGMLPAAAALSARDTALA</sequence>
<evidence type="ECO:0000256" key="2">
    <source>
        <dbReference type="ARBA" id="ARBA00022795"/>
    </source>
</evidence>
<keyword evidence="7" id="KW-0804">Transcription</keyword>
<keyword evidence="3" id="KW-0805">Transcription regulation</keyword>
<protein>
    <recommendedName>
        <fullName evidence="11">Flagellar transcriptional regulator FlhD</fullName>
    </recommendedName>
</protein>
<keyword evidence="4" id="KW-0238">DNA-binding</keyword>
<evidence type="ECO:0000256" key="5">
    <source>
        <dbReference type="ARBA" id="ARBA00023157"/>
    </source>
</evidence>
<proteinExistence type="predicted"/>
<dbReference type="Gene3D" id="1.10.4000.10">
    <property type="entry name" value="Flagellar transcriptional activator FlhD"/>
    <property type="match status" value="1"/>
</dbReference>
<evidence type="ECO:0000313" key="9">
    <source>
        <dbReference type="EMBL" id="KWA83912.1"/>
    </source>
</evidence>